<gene>
    <name evidence="1" type="ORF">ACFQWB_11670</name>
</gene>
<dbReference type="Proteomes" id="UP001596528">
    <property type="component" value="Unassembled WGS sequence"/>
</dbReference>
<proteinExistence type="predicted"/>
<organism evidence="1 2">
    <name type="scientific">Paenibacillus thermoaerophilus</name>
    <dbReference type="NCBI Taxonomy" id="1215385"/>
    <lineage>
        <taxon>Bacteria</taxon>
        <taxon>Bacillati</taxon>
        <taxon>Bacillota</taxon>
        <taxon>Bacilli</taxon>
        <taxon>Bacillales</taxon>
        <taxon>Paenibacillaceae</taxon>
        <taxon>Paenibacillus</taxon>
    </lineage>
</organism>
<keyword evidence="2" id="KW-1185">Reference proteome</keyword>
<dbReference type="EMBL" id="JBHTGQ010000024">
    <property type="protein sequence ID" value="MFC7750582.1"/>
    <property type="molecule type" value="Genomic_DNA"/>
</dbReference>
<evidence type="ECO:0000313" key="1">
    <source>
        <dbReference type="EMBL" id="MFC7750582.1"/>
    </source>
</evidence>
<sequence length="111" mass="12786">MKTSKKLTGNGLYESSRMMLFEHRDAYLETKEAARARVKPEIDEQRLEEWSRTIAEAMAEGRALAFRVFDPFGMDEVRGAIRQADIRGRRLVIETEAGLRAIRVEDILDVE</sequence>
<name>A0ABW2V361_9BACL</name>
<comment type="caution">
    <text evidence="1">The sequence shown here is derived from an EMBL/GenBank/DDBJ whole genome shotgun (WGS) entry which is preliminary data.</text>
</comment>
<dbReference type="Pfam" id="PF08863">
    <property type="entry name" value="YolD"/>
    <property type="match status" value="1"/>
</dbReference>
<protein>
    <submittedName>
        <fullName evidence="1">YolD-like family protein</fullName>
    </submittedName>
</protein>
<evidence type="ECO:0000313" key="2">
    <source>
        <dbReference type="Proteomes" id="UP001596528"/>
    </source>
</evidence>
<reference evidence="2" key="1">
    <citation type="journal article" date="2019" name="Int. J. Syst. Evol. Microbiol.">
        <title>The Global Catalogue of Microorganisms (GCM) 10K type strain sequencing project: providing services to taxonomists for standard genome sequencing and annotation.</title>
        <authorList>
            <consortium name="The Broad Institute Genomics Platform"/>
            <consortium name="The Broad Institute Genome Sequencing Center for Infectious Disease"/>
            <person name="Wu L."/>
            <person name="Ma J."/>
        </authorList>
    </citation>
    <scope>NUCLEOTIDE SEQUENCE [LARGE SCALE GENOMIC DNA]</scope>
    <source>
        <strain evidence="2">JCM 18657</strain>
    </source>
</reference>
<accession>A0ABW2V361</accession>
<dbReference type="InterPro" id="IPR014962">
    <property type="entry name" value="YolD"/>
</dbReference>
<dbReference type="RefSeq" id="WP_138790064.1">
    <property type="nucleotide sequence ID" value="NZ_JBHTGQ010000024.1"/>
</dbReference>